<comment type="similarity">
    <text evidence="2">Belongs to the bacterial solute-binding protein SsuA/TauA family.</text>
</comment>
<feature type="domain" description="SsuA/THI5-like" evidence="5">
    <location>
        <begin position="46"/>
        <end position="251"/>
    </location>
</feature>
<keyword evidence="3" id="KW-0732">Signal</keyword>
<dbReference type="InterPro" id="IPR015168">
    <property type="entry name" value="SsuA/THI5"/>
</dbReference>
<organism evidence="6 7">
    <name type="scientific">Geomesophilobacter sediminis</name>
    <dbReference type="NCBI Taxonomy" id="2798584"/>
    <lineage>
        <taxon>Bacteria</taxon>
        <taxon>Pseudomonadati</taxon>
        <taxon>Thermodesulfobacteriota</taxon>
        <taxon>Desulfuromonadia</taxon>
        <taxon>Geobacterales</taxon>
        <taxon>Geobacteraceae</taxon>
        <taxon>Geomesophilobacter</taxon>
    </lineage>
</organism>
<gene>
    <name evidence="6" type="ORF">JFN93_12210</name>
</gene>
<evidence type="ECO:0000313" key="7">
    <source>
        <dbReference type="Proteomes" id="UP000636888"/>
    </source>
</evidence>
<evidence type="ECO:0000256" key="1">
    <source>
        <dbReference type="ARBA" id="ARBA00004418"/>
    </source>
</evidence>
<accession>A0A8J7JLX4</accession>
<sequence length="331" mass="35858">MSGNGPSTCCSRRNFLTGLGTLLLLPLFAGCSRRSPLRVAAHLWPGYEPLFLAQREGWLSRADVVFLETASATMSLEELKEGRADAACLTLDEMLRGRGYGIPLTAVTVFDVSAGADAVLAGPGIGELKDLAGRRVAVEEGALGAYVLAMLLQQSGLRREQLRVISCPGDTHRDAWQRHEFDAVITYEPTATLLENAGMHRIFDSRRLPGAIVDVLAVRSNLLHSQAAAIKHLLVGYFRAQSHLKHNPQDAAYRMAGHLKLPAEELLASFKGLELPGLQANRLYLSGKEPLLAASARSMMKVMLAAGLLKVVDPLQQLASSAFLPSEEVWP</sequence>
<reference evidence="6" key="1">
    <citation type="submission" date="2020-12" db="EMBL/GenBank/DDBJ databases">
        <title>Geomonas sp. Red875, isolated from river sediment.</title>
        <authorList>
            <person name="Xu Z."/>
            <person name="Zhang Z."/>
            <person name="Masuda Y."/>
            <person name="Itoh H."/>
            <person name="Senoo K."/>
        </authorList>
    </citation>
    <scope>NUCLEOTIDE SEQUENCE</scope>
    <source>
        <strain evidence="6">Red875</strain>
    </source>
</reference>
<dbReference type="GO" id="GO:0042597">
    <property type="term" value="C:periplasmic space"/>
    <property type="evidence" value="ECO:0007669"/>
    <property type="project" value="UniProtKB-SubCell"/>
</dbReference>
<dbReference type="PROSITE" id="PS51318">
    <property type="entry name" value="TAT"/>
    <property type="match status" value="1"/>
</dbReference>
<evidence type="ECO:0000259" key="5">
    <source>
        <dbReference type="Pfam" id="PF09084"/>
    </source>
</evidence>
<keyword evidence="4" id="KW-0408">Iron</keyword>
<evidence type="ECO:0000256" key="4">
    <source>
        <dbReference type="ARBA" id="ARBA00023014"/>
    </source>
</evidence>
<dbReference type="Gene3D" id="3.40.190.10">
    <property type="entry name" value="Periplasmic binding protein-like II"/>
    <property type="match status" value="2"/>
</dbReference>
<comment type="caution">
    <text evidence="6">The sequence shown here is derived from an EMBL/GenBank/DDBJ whole genome shotgun (WGS) entry which is preliminary data.</text>
</comment>
<comment type="subcellular location">
    <subcellularLocation>
        <location evidence="1">Periplasm</location>
    </subcellularLocation>
</comment>
<dbReference type="InterPro" id="IPR006311">
    <property type="entry name" value="TAT_signal"/>
</dbReference>
<keyword evidence="7" id="KW-1185">Reference proteome</keyword>
<dbReference type="SUPFAM" id="SSF53850">
    <property type="entry name" value="Periplasmic binding protein-like II"/>
    <property type="match status" value="1"/>
</dbReference>
<dbReference type="PANTHER" id="PTHR30024">
    <property type="entry name" value="ALIPHATIC SULFONATES-BINDING PROTEIN-RELATED"/>
    <property type="match status" value="1"/>
</dbReference>
<dbReference type="PANTHER" id="PTHR30024:SF47">
    <property type="entry name" value="TAURINE-BINDING PERIPLASMIC PROTEIN"/>
    <property type="match status" value="1"/>
</dbReference>
<dbReference type="RefSeq" id="WP_199384366.1">
    <property type="nucleotide sequence ID" value="NZ_JAEMHM010000009.1"/>
</dbReference>
<dbReference type="Proteomes" id="UP000636888">
    <property type="component" value="Unassembled WGS sequence"/>
</dbReference>
<dbReference type="Pfam" id="PF09084">
    <property type="entry name" value="NMT1"/>
    <property type="match status" value="1"/>
</dbReference>
<protein>
    <submittedName>
        <fullName evidence="6">ABC transporter substrate-binding protein</fullName>
    </submittedName>
</protein>
<proteinExistence type="inferred from homology"/>
<evidence type="ECO:0000313" key="6">
    <source>
        <dbReference type="EMBL" id="MBJ6725475.1"/>
    </source>
</evidence>
<keyword evidence="4" id="KW-0479">Metal-binding</keyword>
<dbReference type="GO" id="GO:0051536">
    <property type="term" value="F:iron-sulfur cluster binding"/>
    <property type="evidence" value="ECO:0007669"/>
    <property type="project" value="UniProtKB-KW"/>
</dbReference>
<dbReference type="EMBL" id="JAEMHM010000009">
    <property type="protein sequence ID" value="MBJ6725475.1"/>
    <property type="molecule type" value="Genomic_DNA"/>
</dbReference>
<dbReference type="AlphaFoldDB" id="A0A8J7JLX4"/>
<name>A0A8J7JLX4_9BACT</name>
<evidence type="ECO:0000256" key="3">
    <source>
        <dbReference type="ARBA" id="ARBA00022729"/>
    </source>
</evidence>
<keyword evidence="4" id="KW-0411">Iron-sulfur</keyword>
<evidence type="ECO:0000256" key="2">
    <source>
        <dbReference type="ARBA" id="ARBA00010742"/>
    </source>
</evidence>